<keyword evidence="1" id="KW-0175">Coiled coil</keyword>
<dbReference type="AlphaFoldDB" id="A0AA43RID7"/>
<name>A0AA43RID7_9ACTN</name>
<feature type="transmembrane region" description="Helical" evidence="3">
    <location>
        <begin position="347"/>
        <end position="369"/>
    </location>
</feature>
<feature type="coiled-coil region" evidence="1">
    <location>
        <begin position="216"/>
        <end position="281"/>
    </location>
</feature>
<accession>A0AA43RID7</accession>
<proteinExistence type="predicted"/>
<protein>
    <submittedName>
        <fullName evidence="4">Uncharacterized protein</fullName>
    </submittedName>
</protein>
<feature type="compositionally biased region" description="Polar residues" evidence="2">
    <location>
        <begin position="81"/>
        <end position="90"/>
    </location>
</feature>
<feature type="region of interest" description="Disordered" evidence="2">
    <location>
        <begin position="76"/>
        <end position="95"/>
    </location>
</feature>
<evidence type="ECO:0000256" key="3">
    <source>
        <dbReference type="SAM" id="Phobius"/>
    </source>
</evidence>
<gene>
    <name evidence="4" type="ORF">Q3982_01835</name>
</gene>
<dbReference type="EMBL" id="JAUMVS010000015">
    <property type="protein sequence ID" value="MDO4841401.1"/>
    <property type="molecule type" value="Genomic_DNA"/>
</dbReference>
<keyword evidence="3" id="KW-1133">Transmembrane helix</keyword>
<dbReference type="Proteomes" id="UP001168575">
    <property type="component" value="Unassembled WGS sequence"/>
</dbReference>
<keyword evidence="5" id="KW-1185">Reference proteome</keyword>
<keyword evidence="3" id="KW-0472">Membrane</keyword>
<evidence type="ECO:0000313" key="5">
    <source>
        <dbReference type="Proteomes" id="UP001168575"/>
    </source>
</evidence>
<organism evidence="4 5">
    <name type="scientific">Phoenicibacter congonensis</name>
    <dbReference type="NCBI Taxonomy" id="1944646"/>
    <lineage>
        <taxon>Bacteria</taxon>
        <taxon>Bacillati</taxon>
        <taxon>Actinomycetota</taxon>
        <taxon>Coriobacteriia</taxon>
        <taxon>Eggerthellales</taxon>
        <taxon>Eggerthellaceae</taxon>
        <taxon>Phoenicibacter</taxon>
    </lineage>
</organism>
<evidence type="ECO:0000256" key="2">
    <source>
        <dbReference type="SAM" id="MobiDB-lite"/>
    </source>
</evidence>
<evidence type="ECO:0000256" key="1">
    <source>
        <dbReference type="SAM" id="Coils"/>
    </source>
</evidence>
<sequence>TAGNTFRQALEVLVGIRIKEWGFDLDDVKYWDAFENNKQPIFVKDRRPDLATTIKFCKAFGLYDEQEAGRAETIRIGGNKGSHSQESGENGVSKREAGDIASATQFLYKKEEALTAEKLGELKTEEKKAEVYSHLLDKCYDTEKAEKSLAYWERRAEDPDASFDSETSEKLEQYEQNMQLYTELQNKYDGSLSQVAFTCQSATSTDNDIIKLDCMLKKFNKLANEYAHLIENTEKKKSYIERSLQGNKHRASSLQIEQNRLTILKQDREAKRQELNAFSDEFITEINKTAEELGEEKVSPIREKAERVAFSAGLVQDAFLSPKAQIEQKKILEAREKEEKKERRIKTLFKLFFIVVVGLVLLLMLPAFIEAIMPLLILIGVLLLLGSADIFIGFRS</sequence>
<comment type="caution">
    <text evidence="4">The sequence shown here is derived from an EMBL/GenBank/DDBJ whole genome shotgun (WGS) entry which is preliminary data.</text>
</comment>
<keyword evidence="3" id="KW-0812">Transmembrane</keyword>
<reference evidence="4" key="1">
    <citation type="submission" date="2023-07" db="EMBL/GenBank/DDBJ databases">
        <title>Between Cages and Wild: Unraveling the Impact of Captivity on Animal Microbiomes and Antimicrobial Resistance.</title>
        <authorList>
            <person name="Schmartz G.P."/>
            <person name="Rehner J."/>
            <person name="Schuff M.J."/>
            <person name="Becker S.L."/>
            <person name="Kravczyk M."/>
            <person name="Gurevich A."/>
            <person name="Francke R."/>
            <person name="Mueller R."/>
            <person name="Keller V."/>
            <person name="Keller A."/>
        </authorList>
    </citation>
    <scope>NUCLEOTIDE SEQUENCE</scope>
    <source>
        <strain evidence="4">S12M_St_49</strain>
    </source>
</reference>
<feature type="non-terminal residue" evidence="4">
    <location>
        <position position="1"/>
    </location>
</feature>
<feature type="transmembrane region" description="Helical" evidence="3">
    <location>
        <begin position="375"/>
        <end position="394"/>
    </location>
</feature>
<evidence type="ECO:0000313" key="4">
    <source>
        <dbReference type="EMBL" id="MDO4841401.1"/>
    </source>
</evidence>